<organism evidence="3 4">
    <name type="scientific">Shuttleworthella satelles DSM 14600</name>
    <dbReference type="NCBI Taxonomy" id="626523"/>
    <lineage>
        <taxon>Bacteria</taxon>
        <taxon>Bacillati</taxon>
        <taxon>Bacillota</taxon>
        <taxon>Clostridia</taxon>
        <taxon>Lachnospirales</taxon>
        <taxon>Lachnospiraceae</taxon>
        <taxon>Shuttleworthella</taxon>
    </lineage>
</organism>
<dbReference type="Proteomes" id="UP000003494">
    <property type="component" value="Unassembled WGS sequence"/>
</dbReference>
<accession>C4GCJ5</accession>
<dbReference type="GO" id="GO:0046914">
    <property type="term" value="F:transition metal ion binding"/>
    <property type="evidence" value="ECO:0007669"/>
    <property type="project" value="InterPro"/>
</dbReference>
<dbReference type="SMART" id="SM00899">
    <property type="entry name" value="FeoA"/>
    <property type="match status" value="1"/>
</dbReference>
<dbReference type="InterPro" id="IPR053184">
    <property type="entry name" value="FeoA-like"/>
</dbReference>
<name>C4GCJ5_9FIRM</name>
<dbReference type="InterPro" id="IPR007167">
    <property type="entry name" value="Fe-transptr_FeoA-like"/>
</dbReference>
<protein>
    <submittedName>
        <fullName evidence="3">FeoA domain protein</fullName>
    </submittedName>
</protein>
<dbReference type="eggNOG" id="COG1918">
    <property type="taxonomic scope" value="Bacteria"/>
</dbReference>
<dbReference type="EMBL" id="ACIP02000004">
    <property type="protein sequence ID" value="EEP27695.1"/>
    <property type="molecule type" value="Genomic_DNA"/>
</dbReference>
<dbReference type="PANTHER" id="PTHR43151">
    <property type="entry name" value="FEOA FAMILY PROTEIN"/>
    <property type="match status" value="1"/>
</dbReference>
<keyword evidence="1" id="KW-0408">Iron</keyword>
<dbReference type="InterPro" id="IPR038157">
    <property type="entry name" value="FeoA_core_dom"/>
</dbReference>
<dbReference type="HOGENOM" id="CLU_150646_6_0_9"/>
<evidence type="ECO:0000259" key="2">
    <source>
        <dbReference type="SMART" id="SM00899"/>
    </source>
</evidence>
<sequence>MLMMPLSMADQGSKNTIIKINGRDSVRNHLSELGFVPGEEVMVVSDNGSNLIVQIKSSRVAIDAGMANRIMV</sequence>
<reference evidence="3" key="1">
    <citation type="submission" date="2009-04" db="EMBL/GenBank/DDBJ databases">
        <authorList>
            <person name="Weinstock G."/>
            <person name="Sodergren E."/>
            <person name="Clifton S."/>
            <person name="Fulton L."/>
            <person name="Fulton B."/>
            <person name="Courtney L."/>
            <person name="Fronick C."/>
            <person name="Harrison M."/>
            <person name="Strong C."/>
            <person name="Farmer C."/>
            <person name="Delahaunty K."/>
            <person name="Markovic C."/>
            <person name="Hall O."/>
            <person name="Minx P."/>
            <person name="Tomlinson C."/>
            <person name="Mitreva M."/>
            <person name="Nelson J."/>
            <person name="Hou S."/>
            <person name="Wollam A."/>
            <person name="Pepin K.H."/>
            <person name="Johnson M."/>
            <person name="Bhonagiri V."/>
            <person name="Nash W.E."/>
            <person name="Warren W."/>
            <person name="Chinwalla A."/>
            <person name="Mardis E.R."/>
            <person name="Wilson R.K."/>
        </authorList>
    </citation>
    <scope>NUCLEOTIDE SEQUENCE [LARGE SCALE GENOMIC DNA]</scope>
    <source>
        <strain evidence="3">DSM 14600</strain>
    </source>
</reference>
<gene>
    <name evidence="3" type="ORF">GCWU000342_01689</name>
</gene>
<evidence type="ECO:0000313" key="3">
    <source>
        <dbReference type="EMBL" id="EEP27695.1"/>
    </source>
</evidence>
<dbReference type="SUPFAM" id="SSF50037">
    <property type="entry name" value="C-terminal domain of transcriptional repressors"/>
    <property type="match status" value="1"/>
</dbReference>
<evidence type="ECO:0000256" key="1">
    <source>
        <dbReference type="ARBA" id="ARBA00023004"/>
    </source>
</evidence>
<proteinExistence type="predicted"/>
<dbReference type="STRING" id="626523.GCWU000342_01689"/>
<feature type="domain" description="Ferrous iron transporter FeoA-like" evidence="2">
    <location>
        <begin position="4"/>
        <end position="72"/>
    </location>
</feature>
<evidence type="ECO:0000313" key="4">
    <source>
        <dbReference type="Proteomes" id="UP000003494"/>
    </source>
</evidence>
<dbReference type="InterPro" id="IPR008988">
    <property type="entry name" value="Transcriptional_repressor_C"/>
</dbReference>
<keyword evidence="4" id="KW-1185">Reference proteome</keyword>
<dbReference type="Pfam" id="PF04023">
    <property type="entry name" value="FeoA"/>
    <property type="match status" value="1"/>
</dbReference>
<dbReference type="Gene3D" id="2.30.30.90">
    <property type="match status" value="1"/>
</dbReference>
<dbReference type="AlphaFoldDB" id="C4GCJ5"/>
<comment type="caution">
    <text evidence="3">The sequence shown here is derived from an EMBL/GenBank/DDBJ whole genome shotgun (WGS) entry which is preliminary data.</text>
</comment>
<dbReference type="PANTHER" id="PTHR43151:SF1">
    <property type="entry name" value="SSR2333 PROTEIN"/>
    <property type="match status" value="1"/>
</dbReference>